<dbReference type="AlphaFoldDB" id="A9NZD3"/>
<evidence type="ECO:0000256" key="1">
    <source>
        <dbReference type="SAM" id="Phobius"/>
    </source>
</evidence>
<protein>
    <submittedName>
        <fullName evidence="2">Uncharacterized protein</fullName>
    </submittedName>
</protein>
<keyword evidence="1" id="KW-1133">Transmembrane helix</keyword>
<keyword evidence="1" id="KW-0812">Transmembrane</keyword>
<feature type="transmembrane region" description="Helical" evidence="1">
    <location>
        <begin position="6"/>
        <end position="26"/>
    </location>
</feature>
<organism evidence="2">
    <name type="scientific">Picea sitchensis</name>
    <name type="common">Sitka spruce</name>
    <name type="synonym">Pinus sitchensis</name>
    <dbReference type="NCBI Taxonomy" id="3332"/>
    <lineage>
        <taxon>Eukaryota</taxon>
        <taxon>Viridiplantae</taxon>
        <taxon>Streptophyta</taxon>
        <taxon>Embryophyta</taxon>
        <taxon>Tracheophyta</taxon>
        <taxon>Spermatophyta</taxon>
        <taxon>Pinopsida</taxon>
        <taxon>Pinidae</taxon>
        <taxon>Conifers I</taxon>
        <taxon>Pinales</taxon>
        <taxon>Pinaceae</taxon>
        <taxon>Picea</taxon>
    </lineage>
</organism>
<name>A9NZD3_PICSI</name>
<proteinExistence type="evidence at transcript level"/>
<evidence type="ECO:0000313" key="2">
    <source>
        <dbReference type="EMBL" id="ABK25994.1"/>
    </source>
</evidence>
<keyword evidence="1" id="KW-0472">Membrane</keyword>
<dbReference type="EMBL" id="EF086738">
    <property type="protein sequence ID" value="ABK25994.1"/>
    <property type="molecule type" value="mRNA"/>
</dbReference>
<sequence length="35" mass="3920">MGGHLVQTRSLLYQVIIVMTLILHYCPKGSLLHLA</sequence>
<accession>A9NZD3</accession>
<reference evidence="2" key="1">
    <citation type="journal article" date="2008" name="BMC Genomics">
        <title>A conifer genomics resource of 200,000 spruce (Picea spp.) ESTs and 6,464 high-quality, sequence-finished full-length cDNAs for Sitka spruce (Picea sitchensis).</title>
        <authorList>
            <person name="Ralph S.G."/>
            <person name="Chun H.J."/>
            <person name="Kolosova N."/>
            <person name="Cooper D."/>
            <person name="Oddy C."/>
            <person name="Ritland C.E."/>
            <person name="Kirkpatrick R."/>
            <person name="Moore R."/>
            <person name="Barber S."/>
            <person name="Holt R.A."/>
            <person name="Jones S.J."/>
            <person name="Marra M.A."/>
            <person name="Douglas C.J."/>
            <person name="Ritland K."/>
            <person name="Bohlmann J."/>
        </authorList>
    </citation>
    <scope>NUCLEOTIDE SEQUENCE</scope>
    <source>
        <tissue evidence="2">Bark</tissue>
    </source>
</reference>